<dbReference type="AlphaFoldDB" id="A0AAV2DAG9"/>
<dbReference type="Proteomes" id="UP001497516">
    <property type="component" value="Chromosome 2"/>
</dbReference>
<keyword evidence="3" id="KW-1185">Reference proteome</keyword>
<protein>
    <submittedName>
        <fullName evidence="2">Uncharacterized protein</fullName>
    </submittedName>
</protein>
<organism evidence="2 3">
    <name type="scientific">Linum trigynum</name>
    <dbReference type="NCBI Taxonomy" id="586398"/>
    <lineage>
        <taxon>Eukaryota</taxon>
        <taxon>Viridiplantae</taxon>
        <taxon>Streptophyta</taxon>
        <taxon>Embryophyta</taxon>
        <taxon>Tracheophyta</taxon>
        <taxon>Spermatophyta</taxon>
        <taxon>Magnoliopsida</taxon>
        <taxon>eudicotyledons</taxon>
        <taxon>Gunneridae</taxon>
        <taxon>Pentapetalae</taxon>
        <taxon>rosids</taxon>
        <taxon>fabids</taxon>
        <taxon>Malpighiales</taxon>
        <taxon>Linaceae</taxon>
        <taxon>Linum</taxon>
    </lineage>
</organism>
<feature type="region of interest" description="Disordered" evidence="1">
    <location>
        <begin position="102"/>
        <end position="121"/>
    </location>
</feature>
<name>A0AAV2DAG9_9ROSI</name>
<proteinExistence type="predicted"/>
<evidence type="ECO:0000313" key="3">
    <source>
        <dbReference type="Proteomes" id="UP001497516"/>
    </source>
</evidence>
<evidence type="ECO:0000313" key="2">
    <source>
        <dbReference type="EMBL" id="CAL1369823.1"/>
    </source>
</evidence>
<gene>
    <name evidence="2" type="ORF">LTRI10_LOCUS12232</name>
</gene>
<reference evidence="2 3" key="1">
    <citation type="submission" date="2024-04" db="EMBL/GenBank/DDBJ databases">
        <authorList>
            <person name="Fracassetti M."/>
        </authorList>
    </citation>
    <scope>NUCLEOTIDE SEQUENCE [LARGE SCALE GENOMIC DNA]</scope>
</reference>
<feature type="compositionally biased region" description="Pro residues" evidence="1">
    <location>
        <begin position="142"/>
        <end position="154"/>
    </location>
</feature>
<evidence type="ECO:0000256" key="1">
    <source>
        <dbReference type="SAM" id="MobiDB-lite"/>
    </source>
</evidence>
<sequence>MNSQLRSIEAVFKQMVQLERQMKGLNYAKFGVNSLALLAHGGSQCKQGSPQGKNPRDYTPEGRKWWKYCKKENHTIQDCFRLKNKKAREGSDGAPFARVVETTWSKNEGTGNSSRASTDSLANLLTPDQFERLKAMFSGSPSPSPSPPTSPHVP</sequence>
<feature type="region of interest" description="Disordered" evidence="1">
    <location>
        <begin position="42"/>
        <end position="61"/>
    </location>
</feature>
<dbReference type="EMBL" id="OZ034815">
    <property type="protein sequence ID" value="CAL1369823.1"/>
    <property type="molecule type" value="Genomic_DNA"/>
</dbReference>
<accession>A0AAV2DAG9</accession>
<feature type="region of interest" description="Disordered" evidence="1">
    <location>
        <begin position="134"/>
        <end position="154"/>
    </location>
</feature>